<evidence type="ECO:0000313" key="1">
    <source>
        <dbReference type="EMBL" id="XCH23342.1"/>
    </source>
</evidence>
<evidence type="ECO:0008006" key="2">
    <source>
        <dbReference type="Google" id="ProtNLM"/>
    </source>
</evidence>
<gene>
    <name evidence="1" type="ORF">ABV298_23900</name>
</gene>
<dbReference type="EMBL" id="CP159289">
    <property type="protein sequence ID" value="XCH23342.1"/>
    <property type="molecule type" value="Genomic_DNA"/>
</dbReference>
<accession>A0AAU8FHH8</accession>
<organism evidence="1">
    <name type="scientific">Dyadobacter sp. 676</name>
    <dbReference type="NCBI Taxonomy" id="3088362"/>
    <lineage>
        <taxon>Bacteria</taxon>
        <taxon>Pseudomonadati</taxon>
        <taxon>Bacteroidota</taxon>
        <taxon>Cytophagia</taxon>
        <taxon>Cytophagales</taxon>
        <taxon>Spirosomataceae</taxon>
        <taxon>Dyadobacter</taxon>
    </lineage>
</organism>
<reference evidence="1" key="1">
    <citation type="submission" date="2024-06" db="EMBL/GenBank/DDBJ databases">
        <title>Sequencing and assembly of the genome of Dyadobacter sp. strain 676, a symbiont of Cyamopsis tetragonoloba.</title>
        <authorList>
            <person name="Guro P."/>
            <person name="Sazanova A."/>
            <person name="Kuznetsova I."/>
            <person name="Belimov A."/>
            <person name="Safronova V."/>
        </authorList>
    </citation>
    <scope>NUCLEOTIDE SEQUENCE</scope>
    <source>
        <strain evidence="1">676</strain>
    </source>
</reference>
<dbReference type="AlphaFoldDB" id="A0AAU8FHH8"/>
<name>A0AAU8FHH8_9BACT</name>
<dbReference type="RefSeq" id="WP_353718668.1">
    <property type="nucleotide sequence ID" value="NZ_CP159289.1"/>
</dbReference>
<protein>
    <recommendedName>
        <fullName evidence="2">DUF1330 domain-containing protein</fullName>
    </recommendedName>
</protein>
<proteinExistence type="predicted"/>
<sequence>MLLLQMLLPIKDEKGDPFPGHYFADLREELATKFGGITIYSRSPAKGLWKESGSSLVTDEMIIYEILMQEVDLPYWQGQKMRLQELLRQDEILMRYHEVATI</sequence>